<feature type="transmembrane region" description="Helical" evidence="2">
    <location>
        <begin position="23"/>
        <end position="43"/>
    </location>
</feature>
<dbReference type="Pfam" id="PF05656">
    <property type="entry name" value="DUF805"/>
    <property type="match status" value="1"/>
</dbReference>
<feature type="transmembrane region" description="Helical" evidence="2">
    <location>
        <begin position="55"/>
        <end position="72"/>
    </location>
</feature>
<dbReference type="InterPro" id="IPR008523">
    <property type="entry name" value="DUF805"/>
</dbReference>
<feature type="region of interest" description="Disordered" evidence="1">
    <location>
        <begin position="198"/>
        <end position="244"/>
    </location>
</feature>
<proteinExistence type="predicted"/>
<dbReference type="PANTHER" id="PTHR34980:SF2">
    <property type="entry name" value="INNER MEMBRANE PROTEIN YHAH-RELATED"/>
    <property type="match status" value="1"/>
</dbReference>
<dbReference type="EMBL" id="JACICY010000012">
    <property type="protein sequence ID" value="MBB3862284.1"/>
    <property type="molecule type" value="Genomic_DNA"/>
</dbReference>
<feature type="domain" description="TerB-C" evidence="4">
    <location>
        <begin position="913"/>
        <end position="1040"/>
    </location>
</feature>
<evidence type="ECO:0000256" key="1">
    <source>
        <dbReference type="SAM" id="MobiDB-lite"/>
    </source>
</evidence>
<feature type="region of interest" description="Disordered" evidence="1">
    <location>
        <begin position="126"/>
        <end position="145"/>
    </location>
</feature>
<dbReference type="Pfam" id="PF15615">
    <property type="entry name" value="TerB_C"/>
    <property type="match status" value="1"/>
</dbReference>
<dbReference type="GO" id="GO:0005886">
    <property type="term" value="C:plasma membrane"/>
    <property type="evidence" value="ECO:0007669"/>
    <property type="project" value="TreeGrafter"/>
</dbReference>
<evidence type="ECO:0000313" key="5">
    <source>
        <dbReference type="EMBL" id="MBB3862284.1"/>
    </source>
</evidence>
<dbReference type="Gene3D" id="1.10.3680.10">
    <property type="entry name" value="TerB-like"/>
    <property type="match status" value="1"/>
</dbReference>
<dbReference type="CDD" id="cd07176">
    <property type="entry name" value="terB"/>
    <property type="match status" value="1"/>
</dbReference>
<dbReference type="SUPFAM" id="SSF158682">
    <property type="entry name" value="TerB-like"/>
    <property type="match status" value="1"/>
</dbReference>
<dbReference type="InterPro" id="IPR025266">
    <property type="entry name" value="TerB_N"/>
</dbReference>
<evidence type="ECO:0000259" key="4">
    <source>
        <dbReference type="Pfam" id="PF15615"/>
    </source>
</evidence>
<gene>
    <name evidence="5" type="ORF">GGQ88_003584</name>
</gene>
<evidence type="ECO:0000259" key="3">
    <source>
        <dbReference type="Pfam" id="PF13208"/>
    </source>
</evidence>
<protein>
    <submittedName>
        <fullName evidence="5">Uncharacterized membrane protein YhaH (DUF805 family)</fullName>
    </submittedName>
</protein>
<organism evidence="5 6">
    <name type="scientific">Novosphingobium hassiacum</name>
    <dbReference type="NCBI Taxonomy" id="173676"/>
    <lineage>
        <taxon>Bacteria</taxon>
        <taxon>Pseudomonadati</taxon>
        <taxon>Pseudomonadota</taxon>
        <taxon>Alphaproteobacteria</taxon>
        <taxon>Sphingomonadales</taxon>
        <taxon>Sphingomonadaceae</taxon>
        <taxon>Novosphingobium</taxon>
    </lineage>
</organism>
<evidence type="ECO:0000313" key="6">
    <source>
        <dbReference type="Proteomes" id="UP000562395"/>
    </source>
</evidence>
<keyword evidence="2" id="KW-0472">Membrane</keyword>
<dbReference type="Proteomes" id="UP000562395">
    <property type="component" value="Unassembled WGS sequence"/>
</dbReference>
<evidence type="ECO:0000256" key="2">
    <source>
        <dbReference type="SAM" id="Phobius"/>
    </source>
</evidence>
<feature type="compositionally biased region" description="Basic and acidic residues" evidence="1">
    <location>
        <begin position="198"/>
        <end position="218"/>
    </location>
</feature>
<dbReference type="Pfam" id="PF13208">
    <property type="entry name" value="TerB_N"/>
    <property type="match status" value="1"/>
</dbReference>
<dbReference type="AlphaFoldDB" id="A0A7W5ZZY7"/>
<feature type="domain" description="TerB N-terminal" evidence="3">
    <location>
        <begin position="384"/>
        <end position="578"/>
    </location>
</feature>
<dbReference type="InterPro" id="IPR029024">
    <property type="entry name" value="TerB-like"/>
</dbReference>
<keyword evidence="6" id="KW-1185">Reference proteome</keyword>
<comment type="caution">
    <text evidence="5">The sequence shown here is derived from an EMBL/GenBank/DDBJ whole genome shotgun (WGS) entry which is preliminary data.</text>
</comment>
<keyword evidence="2" id="KW-0812">Transmembrane</keyword>
<dbReference type="PANTHER" id="PTHR34980">
    <property type="entry name" value="INNER MEMBRANE PROTEIN-RELATED-RELATED"/>
    <property type="match status" value="1"/>
</dbReference>
<reference evidence="5 6" key="1">
    <citation type="submission" date="2020-08" db="EMBL/GenBank/DDBJ databases">
        <title>Genomic Encyclopedia of Type Strains, Phase IV (KMG-IV): sequencing the most valuable type-strain genomes for metagenomic binning, comparative biology and taxonomic classification.</title>
        <authorList>
            <person name="Goeker M."/>
        </authorList>
    </citation>
    <scope>NUCLEOTIDE SEQUENCE [LARGE SCALE GENOMIC DNA]</scope>
    <source>
        <strain evidence="5 6">DSM 14552</strain>
    </source>
</reference>
<accession>A0A7W5ZZY7</accession>
<dbReference type="RefSeq" id="WP_183614791.1">
    <property type="nucleotide sequence ID" value="NZ_JACICY010000012.1"/>
</dbReference>
<keyword evidence="2" id="KW-1133">Transmembrane helix</keyword>
<dbReference type="InterPro" id="IPR028932">
    <property type="entry name" value="TerB-C"/>
</dbReference>
<name>A0A7W5ZZY7_9SPHN</name>
<sequence length="1045" mass="115243">MHNALTPFRKYSDFSGRASAREFWWFFALSVAVFVTTVLLTGLSAESGSKATPTWALAYVFWWAVTAVPWFALQVRRLHDQGRSGWLVSINIAGYAALFIQPLVGMALLAISLGLMALRGEQGRNRYGETPEAANSASGPVGMSSEDDLQALHERPARDQNGVLRLPDGSFECVGVAFGSYREAYQFGVTEDRRFSRRSIEENDGERRNAAIEGRADPASEEQASENRVPSMSTRADKYDVTPTSDGRFMSGGYTFITRAQAENYAQRRRGAVASSQAISSNEATVGFSNNSPQPVAYSGPKESWAEIEPGIKLGRDGQFYVRGYAHTKLDDARMAAVGYGHRPVSTAKPQSLPAPRRETSQSFIAKLAKPFAPAPAAHWISEPTAVEVAGIKFQGELLYYGKADRRLNHRALVDPTLSVASDPDSLGTTLGYWPNYSELTPSARRAYLEWLASGRCAPNAPMGYVFVYFYGLERRLIAEKSEKDAHAILAEARRLLDLYGDNHSFRNYCGALIEAGELVFNIAPMDNAISLDMRRGWEIPIGIRVRLGRKVRDGVAIDPDDALCWALTHPQLYPRTAVSRCFDQFCALWRYRFTERFPDGIKVRGGKTRLQFNYRAASSEFNAQADIEDLPDIGAIAGPVTKLEALLTECTEALDPLSRFLGRNPEERATLLAAALCPAEALDDSAKTILTAARTRLFDGTSKDGLAQKPLGEVLEVLAGKPGPLAEDRRAFLSKRLPEILDAMHIGFEPDKRFGPAPTLSDDTMLCLFEMAKPMKAHQDRDEYRSARTMVEIAVLAAKADDQVVDAEMSVILEDVAQIAGLDSSDHHRLRAHAQALASNPSKMRAATTRLLALPEAEKDRVLTTAVRAILADQRVLPSEVRFLEGLYKSLGKSQDEVYARLHAGVDSPRSQRASTNKPTHAVDGERLERLRQETTAVASMLSNIFREEEVVSTQPAAQTQPDERSLPGLDAAHSHVLLQLAEQPVEAETFEALCRTQRLLPDGAIETINDWAFDALDDIAIECEDIVSIQPHLIEKIRSMAYA</sequence>
<feature type="transmembrane region" description="Helical" evidence="2">
    <location>
        <begin position="92"/>
        <end position="118"/>
    </location>
</feature>